<dbReference type="GO" id="GO:0003861">
    <property type="term" value="F:3-isopropylmalate dehydratase activity"/>
    <property type="evidence" value="ECO:0007669"/>
    <property type="project" value="UniProtKB-EC"/>
</dbReference>
<keyword evidence="10" id="KW-0100">Branched-chain amino acid biosynthesis</keyword>
<evidence type="ECO:0000256" key="9">
    <source>
        <dbReference type="ARBA" id="ARBA00023239"/>
    </source>
</evidence>
<evidence type="ECO:0000256" key="3">
    <source>
        <dbReference type="ARBA" id="ARBA00004729"/>
    </source>
</evidence>
<comment type="catalytic activity">
    <reaction evidence="1">
        <text>(2R,3S)-3-isopropylmalate = (2S)-2-isopropylmalate</text>
        <dbReference type="Rhea" id="RHEA:32287"/>
        <dbReference type="ChEBI" id="CHEBI:1178"/>
        <dbReference type="ChEBI" id="CHEBI:35121"/>
        <dbReference type="EC" id="4.2.1.33"/>
    </reaction>
</comment>
<dbReference type="SUPFAM" id="SSF52016">
    <property type="entry name" value="LeuD/IlvD-like"/>
    <property type="match status" value="1"/>
</dbReference>
<keyword evidence="13" id="KW-1185">Reference proteome</keyword>
<dbReference type="EMBL" id="JBCHKQ010000001">
    <property type="protein sequence ID" value="MEM5947287.1"/>
    <property type="molecule type" value="Genomic_DNA"/>
</dbReference>
<keyword evidence="7" id="KW-0432">Leucine biosynthesis</keyword>
<proteinExistence type="inferred from homology"/>
<dbReference type="InterPro" id="IPR050075">
    <property type="entry name" value="LeuD"/>
</dbReference>
<dbReference type="NCBIfam" id="NF002458">
    <property type="entry name" value="PRK01641.1"/>
    <property type="match status" value="1"/>
</dbReference>
<dbReference type="EC" id="4.2.1.33" evidence="6"/>
<name>A0ABU9U9E3_9SPIR</name>
<dbReference type="PANTHER" id="PTHR43345:SF5">
    <property type="entry name" value="3-ISOPROPYLMALATE DEHYDRATASE SMALL SUBUNIT"/>
    <property type="match status" value="1"/>
</dbReference>
<evidence type="ECO:0000256" key="1">
    <source>
        <dbReference type="ARBA" id="ARBA00000491"/>
    </source>
</evidence>
<evidence type="ECO:0000313" key="12">
    <source>
        <dbReference type="EMBL" id="MEM5947287.1"/>
    </source>
</evidence>
<sequence length="198" mass="22271">MLKEIHKIQAKPVAVRGNDIDTDRIIPARYLKETSFERMGEYAFYDERFSQDGKELDHPFNRYKGAGILIANQNFGCGSSREHAPQALMRWGVMAIIAESYAEIFAGNCTMIGVPPLTADKKTIEELQNLAESAPSQEWEIDLDSLNLSVAGKTYKLSMPEGRREAFIKGYWDSTSLLLSNLEKTKKVAEALPYVKGF</sequence>
<dbReference type="InterPro" id="IPR015928">
    <property type="entry name" value="Aconitase/3IPM_dehydase_swvl"/>
</dbReference>
<dbReference type="RefSeq" id="WP_420068736.1">
    <property type="nucleotide sequence ID" value="NZ_JBCHKQ010000001.1"/>
</dbReference>
<dbReference type="Gene3D" id="3.20.19.10">
    <property type="entry name" value="Aconitase, domain 4"/>
    <property type="match status" value="1"/>
</dbReference>
<comment type="caution">
    <text evidence="12">The sequence shown here is derived from an EMBL/GenBank/DDBJ whole genome shotgun (WGS) entry which is preliminary data.</text>
</comment>
<organism evidence="12 13">
    <name type="scientific">Rarispira pelagica</name>
    <dbReference type="NCBI Taxonomy" id="3141764"/>
    <lineage>
        <taxon>Bacteria</taxon>
        <taxon>Pseudomonadati</taxon>
        <taxon>Spirochaetota</taxon>
        <taxon>Spirochaetia</taxon>
        <taxon>Winmispirales</taxon>
        <taxon>Winmispiraceae</taxon>
        <taxon>Rarispira</taxon>
    </lineage>
</organism>
<dbReference type="Proteomes" id="UP001466331">
    <property type="component" value="Unassembled WGS sequence"/>
</dbReference>
<evidence type="ECO:0000256" key="6">
    <source>
        <dbReference type="ARBA" id="ARBA00011998"/>
    </source>
</evidence>
<gene>
    <name evidence="12" type="primary">leuD</name>
    <name evidence="12" type="ORF">WKV44_01895</name>
</gene>
<evidence type="ECO:0000313" key="13">
    <source>
        <dbReference type="Proteomes" id="UP001466331"/>
    </source>
</evidence>
<protein>
    <recommendedName>
        <fullName evidence="6">3-isopropylmalate dehydratase</fullName>
        <ecNumber evidence="6">4.2.1.33</ecNumber>
    </recommendedName>
</protein>
<accession>A0ABU9U9E3</accession>
<dbReference type="InterPro" id="IPR033940">
    <property type="entry name" value="IPMI_Swivel"/>
</dbReference>
<evidence type="ECO:0000256" key="2">
    <source>
        <dbReference type="ARBA" id="ARBA00002695"/>
    </source>
</evidence>
<feature type="domain" description="Aconitase A/isopropylmalate dehydratase small subunit swivel" evidence="11">
    <location>
        <begin position="18"/>
        <end position="120"/>
    </location>
</feature>
<dbReference type="InterPro" id="IPR000573">
    <property type="entry name" value="AconitaseA/IPMdHydase_ssu_swvl"/>
</dbReference>
<keyword evidence="8" id="KW-0028">Amino-acid biosynthesis</keyword>
<dbReference type="InterPro" id="IPR004431">
    <property type="entry name" value="3-IsopropMal_deHydase_ssu"/>
</dbReference>
<dbReference type="NCBIfam" id="TIGR00171">
    <property type="entry name" value="leuD"/>
    <property type="match status" value="1"/>
</dbReference>
<evidence type="ECO:0000256" key="8">
    <source>
        <dbReference type="ARBA" id="ARBA00022605"/>
    </source>
</evidence>
<evidence type="ECO:0000256" key="4">
    <source>
        <dbReference type="ARBA" id="ARBA00009845"/>
    </source>
</evidence>
<dbReference type="PANTHER" id="PTHR43345">
    <property type="entry name" value="3-ISOPROPYLMALATE DEHYDRATASE SMALL SUBUNIT 2-RELATED-RELATED"/>
    <property type="match status" value="1"/>
</dbReference>
<evidence type="ECO:0000256" key="7">
    <source>
        <dbReference type="ARBA" id="ARBA00022430"/>
    </source>
</evidence>
<dbReference type="CDD" id="cd01577">
    <property type="entry name" value="IPMI_Swivel"/>
    <property type="match status" value="1"/>
</dbReference>
<comment type="function">
    <text evidence="2">Catalyzes the isomerization between 2-isopropylmalate and 3-isopropylmalate, via the formation of 2-isopropylmaleate.</text>
</comment>
<evidence type="ECO:0000256" key="10">
    <source>
        <dbReference type="ARBA" id="ARBA00023304"/>
    </source>
</evidence>
<keyword evidence="9 12" id="KW-0456">Lyase</keyword>
<comment type="pathway">
    <text evidence="3">Amino-acid biosynthesis; L-leucine biosynthesis; L-leucine from 3-methyl-2-oxobutanoate: step 2/4.</text>
</comment>
<dbReference type="Pfam" id="PF00694">
    <property type="entry name" value="Aconitase_C"/>
    <property type="match status" value="1"/>
</dbReference>
<evidence type="ECO:0000259" key="11">
    <source>
        <dbReference type="Pfam" id="PF00694"/>
    </source>
</evidence>
<comment type="similarity">
    <text evidence="4">Belongs to the LeuD family. LeuD type 1 subfamily.</text>
</comment>
<reference evidence="12 13" key="1">
    <citation type="submission" date="2024-03" db="EMBL/GenBank/DDBJ databases">
        <title>Ignisphaera cupida sp. nov., a hyperthermophilic hydrolytic archaeon from a hot spring of Kamchatka, and proposal of Ignisphaeraceae fam. nov.</title>
        <authorList>
            <person name="Podosokorskaya O.A."/>
            <person name="Elcheninov A.G."/>
            <person name="Maltseva A.I."/>
            <person name="Zayulina K.S."/>
            <person name="Novikov A."/>
            <person name="Merkel A.Y."/>
        </authorList>
    </citation>
    <scope>NUCLEOTIDE SEQUENCE [LARGE SCALE GENOMIC DNA]</scope>
    <source>
        <strain evidence="12 13">38H-sp</strain>
    </source>
</reference>
<evidence type="ECO:0000256" key="5">
    <source>
        <dbReference type="ARBA" id="ARBA00011271"/>
    </source>
</evidence>
<comment type="subunit">
    <text evidence="5">Heterodimer of LeuC and LeuD.</text>
</comment>